<feature type="signal peptide" evidence="1">
    <location>
        <begin position="1"/>
        <end position="27"/>
    </location>
</feature>
<protein>
    <submittedName>
        <fullName evidence="2">Uncharacterized protein</fullName>
    </submittedName>
</protein>
<keyword evidence="1" id="KW-0732">Signal</keyword>
<dbReference type="EMBL" id="JAAGMD010000807">
    <property type="protein sequence ID" value="NEA90014.1"/>
    <property type="molecule type" value="Genomic_DNA"/>
</dbReference>
<sequence length="324" mass="33316">MSYRRPLAGIAAITAAALVGTIAPAVAADGPSSNSVAQAAAVVERATGAADLAPSRERADGSAEATVEREAESVTITAPATANGPVEVGGTDGDRLTLRLAGAKDVNGVRAGSGTVVYPGAAPSVDLAVQPTVEGSVRTLVTLKDSAAPTRHRFDLDLPDGASLRPNDGGGFDIVEQGEGGEETVAGSVAAPWAKDAQGRPVPTRYTAEGHTLVQDIDTNENTAFPVVADPKITFGWGVYINMWGHELGAAALAVGFGVEVGLAYICGKAKLILGTACGLAVGGKVLFPTWAEVKKLKSKKCYQNKFGSKRKWKIVSDKNCKYS</sequence>
<feature type="chain" id="PRO_5026265045" evidence="1">
    <location>
        <begin position="28"/>
        <end position="324"/>
    </location>
</feature>
<gene>
    <name evidence="2" type="ORF">G3I53_29245</name>
</gene>
<comment type="caution">
    <text evidence="2">The sequence shown here is derived from an EMBL/GenBank/DDBJ whole genome shotgun (WGS) entry which is preliminary data.</text>
</comment>
<dbReference type="RefSeq" id="WP_164333296.1">
    <property type="nucleotide sequence ID" value="NZ_JAAGMD010000807.1"/>
</dbReference>
<evidence type="ECO:0000256" key="1">
    <source>
        <dbReference type="SAM" id="SignalP"/>
    </source>
</evidence>
<reference evidence="2" key="1">
    <citation type="submission" date="2020-01" db="EMBL/GenBank/DDBJ databases">
        <title>Insect and environment-associated Actinomycetes.</title>
        <authorList>
            <person name="Currrie C."/>
            <person name="Chevrette M."/>
            <person name="Carlson C."/>
            <person name="Stubbendieck R."/>
            <person name="Wendt-Pienkowski E."/>
        </authorList>
    </citation>
    <scope>NUCLEOTIDE SEQUENCE</scope>
    <source>
        <strain evidence="2">SID14436</strain>
    </source>
</reference>
<name>A0A6G3R3G5_9ACTN</name>
<evidence type="ECO:0000313" key="2">
    <source>
        <dbReference type="EMBL" id="NEA90014.1"/>
    </source>
</evidence>
<organism evidence="2">
    <name type="scientific">Streptomyces sp. SID14436</name>
    <dbReference type="NCBI Taxonomy" id="2706070"/>
    <lineage>
        <taxon>Bacteria</taxon>
        <taxon>Bacillati</taxon>
        <taxon>Actinomycetota</taxon>
        <taxon>Actinomycetes</taxon>
        <taxon>Kitasatosporales</taxon>
        <taxon>Streptomycetaceae</taxon>
        <taxon>Streptomyces</taxon>
    </lineage>
</organism>
<proteinExistence type="predicted"/>
<accession>A0A6G3R3G5</accession>
<dbReference type="AlphaFoldDB" id="A0A6G3R3G5"/>